<dbReference type="EMBL" id="CP015632">
    <property type="protein sequence ID" value="ANF34514.1"/>
    <property type="molecule type" value="Genomic_DNA"/>
</dbReference>
<protein>
    <submittedName>
        <fullName evidence="1">Uncharacterized protein</fullName>
    </submittedName>
</protein>
<accession>A0A172XCW4</accession>
<dbReference type="AlphaFoldDB" id="A0A172XCW4"/>
<sequence length="177" mass="20368">MEGRDTLVGLTIDGWFVDITGDAELLEIKFSDNLYLKSAAIEYNRTGNFLENKYFFKYYVQVQMQLLCTGLNKGNLFFIIGNEAINCVINRDDNFISAVMTEVSRLEQEVSRIAKSLKLDSDIDIENIDLDELSVIITDFLKNSFVYQGLCDMDFKFDFLEFVKSSQLEISGGWKQR</sequence>
<dbReference type="SUPFAM" id="SSF52980">
    <property type="entry name" value="Restriction endonuclease-like"/>
    <property type="match status" value="1"/>
</dbReference>
<dbReference type="Proteomes" id="UP000264231">
    <property type="component" value="Plasmid lp30"/>
</dbReference>
<dbReference type="Gene3D" id="3.90.320.10">
    <property type="match status" value="1"/>
</dbReference>
<dbReference type="RefSeq" id="WP_119024424.1">
    <property type="nucleotide sequence ID" value="NZ_CP015632.1"/>
</dbReference>
<keyword evidence="1" id="KW-0614">Plasmid</keyword>
<gene>
    <name evidence="1" type="ORF">A7978_05920</name>
</gene>
<reference evidence="1 2" key="1">
    <citation type="submission" date="2016-05" db="EMBL/GenBank/DDBJ databases">
        <title>Chromosome and linear plasmid sequence of a 2015 human isolate of tick-borne relapsing fever spirochete, Borrelia turicatae.</title>
        <authorList>
            <person name="Kingry L.C."/>
            <person name="Dhwani B."/>
            <person name="Replogle A."/>
            <person name="Sexton C."/>
            <person name="Rowe L."/>
            <person name="Stermole B.M."/>
            <person name="Christensen A.M."/>
            <person name="Schriefer M.E."/>
        </authorList>
    </citation>
    <scope>NUCLEOTIDE SEQUENCE [LARGE SCALE GENOMIC DNA]</scope>
    <source>
        <strain evidence="1 2">BTE5EL</strain>
        <plasmid evidence="1 2">lp30</plasmid>
    </source>
</reference>
<organism evidence="1 2">
    <name type="scientific">Borrelia turicatae</name>
    <dbReference type="NCBI Taxonomy" id="142"/>
    <lineage>
        <taxon>Bacteria</taxon>
        <taxon>Pseudomonadati</taxon>
        <taxon>Spirochaetota</taxon>
        <taxon>Spirochaetia</taxon>
        <taxon>Spirochaetales</taxon>
        <taxon>Borreliaceae</taxon>
        <taxon>Borrelia</taxon>
    </lineage>
</organism>
<name>A0A172XCW4_BORTU</name>
<evidence type="ECO:0000313" key="1">
    <source>
        <dbReference type="EMBL" id="ANF34514.1"/>
    </source>
</evidence>
<evidence type="ECO:0000313" key="2">
    <source>
        <dbReference type="Proteomes" id="UP000264231"/>
    </source>
</evidence>
<geneLocation type="plasmid" evidence="1 2">
    <name>lp30</name>
</geneLocation>
<dbReference type="InterPro" id="IPR011335">
    <property type="entry name" value="Restrct_endonuc-II-like"/>
</dbReference>
<proteinExistence type="predicted"/>
<dbReference type="InterPro" id="IPR011604">
    <property type="entry name" value="PDDEXK-like_dom_sf"/>
</dbReference>